<feature type="domain" description="Glycosyl transferase family 1" evidence="1">
    <location>
        <begin position="257"/>
        <end position="413"/>
    </location>
</feature>
<gene>
    <name evidence="2" type="ORF">AWB65_02857</name>
</gene>
<dbReference type="GO" id="GO:0016740">
    <property type="term" value="F:transferase activity"/>
    <property type="evidence" value="ECO:0007669"/>
    <property type="project" value="UniProtKB-KW"/>
</dbReference>
<dbReference type="InterPro" id="IPR001296">
    <property type="entry name" value="Glyco_trans_1"/>
</dbReference>
<dbReference type="Pfam" id="PF00534">
    <property type="entry name" value="Glycos_transf_1"/>
    <property type="match status" value="1"/>
</dbReference>
<dbReference type="PANTHER" id="PTHR12526:SF630">
    <property type="entry name" value="GLYCOSYLTRANSFERASE"/>
    <property type="match status" value="1"/>
</dbReference>
<protein>
    <submittedName>
        <fullName evidence="2">Glycosyltransferase, group 1 family protein</fullName>
    </submittedName>
</protein>
<evidence type="ECO:0000313" key="3">
    <source>
        <dbReference type="Proteomes" id="UP000054977"/>
    </source>
</evidence>
<keyword evidence="3" id="KW-1185">Reference proteome</keyword>
<dbReference type="STRING" id="326474.AWB65_02857"/>
<reference evidence="2" key="1">
    <citation type="submission" date="2016-01" db="EMBL/GenBank/DDBJ databases">
        <authorList>
            <person name="Peeters C."/>
        </authorList>
    </citation>
    <scope>NUCLEOTIDE SEQUENCE [LARGE SCALE GENOMIC DNA]</scope>
    <source>
        <strain evidence="2">LMG 22934</strain>
    </source>
</reference>
<dbReference type="SUPFAM" id="SSF53756">
    <property type="entry name" value="UDP-Glycosyltransferase/glycogen phosphorylase"/>
    <property type="match status" value="1"/>
</dbReference>
<dbReference type="AlphaFoldDB" id="A0A158H371"/>
<proteinExistence type="predicted"/>
<comment type="caution">
    <text evidence="2">The sequence shown here is derived from an EMBL/GenBank/DDBJ whole genome shotgun (WGS) entry which is preliminary data.</text>
</comment>
<sequence length="446" mass="49946">MADSQFALLAWQRARNRTVPLMLTRNDQAKQSAASSSSASAAAPRARIPVLFHIVDFGDGGIESALISWLRVFDRKRFAVTLSVMFTSPAYETRFKALIPADVPIEILADKPWLNYFQMRRYAKRLSKLGRVGRDVFNTLVVRPYVKERLAALARRFHIIVDFDMSLRRMAGEFDVAWLGVNHFSFDARLGSRPRKRRRLMTQFARYDSIAALNQHMADEAAVMFGDNLRNVFVLPNAIDIARIRERASIVEARPCSAPYIVSVARLDEVQKDHRTLLRAYARLVRERTVAEDLVIVGDGANRGELEALAKALGIAARVHFQGYRNNPHPLIAGARMHVLSSRYEGLPMVLLEALALGKAVVASDCPTGPREMLDEGRYGLLVPVGDEATLSDAIWRVLSDDALRDGLKQRSHERATFYGIEASNVRLDECLSGMLARRIKAMASA</sequence>
<evidence type="ECO:0000259" key="1">
    <source>
        <dbReference type="Pfam" id="PF00534"/>
    </source>
</evidence>
<dbReference type="EMBL" id="FCNW02000012">
    <property type="protein sequence ID" value="SAL38567.1"/>
    <property type="molecule type" value="Genomic_DNA"/>
</dbReference>
<dbReference type="Proteomes" id="UP000054977">
    <property type="component" value="Unassembled WGS sequence"/>
</dbReference>
<organism evidence="2 3">
    <name type="scientific">Caballeronia humi</name>
    <dbReference type="NCBI Taxonomy" id="326474"/>
    <lineage>
        <taxon>Bacteria</taxon>
        <taxon>Pseudomonadati</taxon>
        <taxon>Pseudomonadota</taxon>
        <taxon>Betaproteobacteria</taxon>
        <taxon>Burkholderiales</taxon>
        <taxon>Burkholderiaceae</taxon>
        <taxon>Caballeronia</taxon>
    </lineage>
</organism>
<dbReference type="CDD" id="cd03811">
    <property type="entry name" value="GT4_GT28_WabH-like"/>
    <property type="match status" value="1"/>
</dbReference>
<evidence type="ECO:0000313" key="2">
    <source>
        <dbReference type="EMBL" id="SAL38567.1"/>
    </source>
</evidence>
<accession>A0A158H371</accession>
<name>A0A158H371_9BURK</name>
<dbReference type="Gene3D" id="3.40.50.2000">
    <property type="entry name" value="Glycogen Phosphorylase B"/>
    <property type="match status" value="2"/>
</dbReference>
<dbReference type="PANTHER" id="PTHR12526">
    <property type="entry name" value="GLYCOSYLTRANSFERASE"/>
    <property type="match status" value="1"/>
</dbReference>